<proteinExistence type="predicted"/>
<evidence type="ECO:0000313" key="5">
    <source>
        <dbReference type="Proteomes" id="UP001165653"/>
    </source>
</evidence>
<dbReference type="InterPro" id="IPR013424">
    <property type="entry name" value="Ice-binding_C"/>
</dbReference>
<protein>
    <submittedName>
        <fullName evidence="4">PEP-CTERM sorting domain-containing protein</fullName>
    </submittedName>
</protein>
<dbReference type="RefSeq" id="WP_264515772.1">
    <property type="nucleotide sequence ID" value="NZ_JAPDDR010000013.1"/>
</dbReference>
<evidence type="ECO:0000256" key="2">
    <source>
        <dbReference type="SAM" id="SignalP"/>
    </source>
</evidence>
<organism evidence="4 5">
    <name type="scientific">Luteolibacter rhizosphaerae</name>
    <dbReference type="NCBI Taxonomy" id="2989719"/>
    <lineage>
        <taxon>Bacteria</taxon>
        <taxon>Pseudomonadati</taxon>
        <taxon>Verrucomicrobiota</taxon>
        <taxon>Verrucomicrobiia</taxon>
        <taxon>Verrucomicrobiales</taxon>
        <taxon>Verrucomicrobiaceae</taxon>
        <taxon>Luteolibacter</taxon>
    </lineage>
</organism>
<feature type="domain" description="Ice-binding protein C-terminal" evidence="3">
    <location>
        <begin position="78"/>
        <end position="100"/>
    </location>
</feature>
<sequence>MTARQQLVSCGVSCVLALSGSAFAAVALCDESGSTGGNRPLGRLEEATDFTTQSLAAEGAETDLRVTRVDRVPGMLTAVPEPAAILIGSIGLLALVRRRRG</sequence>
<keyword evidence="5" id="KW-1185">Reference proteome</keyword>
<keyword evidence="1" id="KW-0472">Membrane</keyword>
<keyword evidence="1" id="KW-1133">Transmembrane helix</keyword>
<name>A0ABT3G990_9BACT</name>
<feature type="transmembrane region" description="Helical" evidence="1">
    <location>
        <begin position="75"/>
        <end position="96"/>
    </location>
</feature>
<dbReference type="Pfam" id="PF07589">
    <property type="entry name" value="PEP-CTERM"/>
    <property type="match status" value="1"/>
</dbReference>
<gene>
    <name evidence="4" type="ORF">OJ996_21610</name>
</gene>
<evidence type="ECO:0000313" key="4">
    <source>
        <dbReference type="EMBL" id="MCW1916202.1"/>
    </source>
</evidence>
<dbReference type="EMBL" id="JAPDDR010000013">
    <property type="protein sequence ID" value="MCW1916202.1"/>
    <property type="molecule type" value="Genomic_DNA"/>
</dbReference>
<keyword evidence="1" id="KW-0812">Transmembrane</keyword>
<keyword evidence="2" id="KW-0732">Signal</keyword>
<feature type="chain" id="PRO_5046979729" evidence="2">
    <location>
        <begin position="25"/>
        <end position="101"/>
    </location>
</feature>
<dbReference type="Proteomes" id="UP001165653">
    <property type="component" value="Unassembled WGS sequence"/>
</dbReference>
<comment type="caution">
    <text evidence="4">The sequence shown here is derived from an EMBL/GenBank/DDBJ whole genome shotgun (WGS) entry which is preliminary data.</text>
</comment>
<reference evidence="4" key="1">
    <citation type="submission" date="2022-10" db="EMBL/GenBank/DDBJ databases">
        <title>Luteolibacter sp. GHJ8, whole genome shotgun sequencing project.</title>
        <authorList>
            <person name="Zhao G."/>
            <person name="Shen L."/>
        </authorList>
    </citation>
    <scope>NUCLEOTIDE SEQUENCE</scope>
    <source>
        <strain evidence="4">GHJ8</strain>
    </source>
</reference>
<feature type="signal peptide" evidence="2">
    <location>
        <begin position="1"/>
        <end position="24"/>
    </location>
</feature>
<evidence type="ECO:0000256" key="1">
    <source>
        <dbReference type="SAM" id="Phobius"/>
    </source>
</evidence>
<evidence type="ECO:0000259" key="3">
    <source>
        <dbReference type="Pfam" id="PF07589"/>
    </source>
</evidence>
<accession>A0ABT3G990</accession>